<dbReference type="InterPro" id="IPR046342">
    <property type="entry name" value="CBS_dom_sf"/>
</dbReference>
<dbReference type="Pfam" id="PF00571">
    <property type="entry name" value="CBS"/>
    <property type="match status" value="2"/>
</dbReference>
<dbReference type="Gene3D" id="3.10.580.10">
    <property type="entry name" value="CBS-domain"/>
    <property type="match status" value="1"/>
</dbReference>
<evidence type="ECO:0000256" key="2">
    <source>
        <dbReference type="PROSITE-ProRule" id="PRU00703"/>
    </source>
</evidence>
<organism evidence="4 5">
    <name type="scientific">Persicimonas caeni</name>
    <dbReference type="NCBI Taxonomy" id="2292766"/>
    <lineage>
        <taxon>Bacteria</taxon>
        <taxon>Deltaproteobacteria</taxon>
        <taxon>Bradymonadales</taxon>
        <taxon>Bradymonadaceae</taxon>
        <taxon>Persicimonas</taxon>
    </lineage>
</organism>
<sequence>MRVVDLCSKNVVTATEDESLFKAAYQMRENHVGDVVVVRQKNGQRRPVGILTDRDIVTAMVAVGEDDFAETTVARAMSDVLIMAREDDDLVEILNNMQANGVRRVPVIDTDDNLVGIVTYDDILRELSGELAKLSQVVDAEVAREKQKRP</sequence>
<dbReference type="RefSeq" id="WP_141200158.1">
    <property type="nucleotide sequence ID" value="NZ_CP041186.1"/>
</dbReference>
<dbReference type="AlphaFoldDB" id="A0A4Y6PZF5"/>
<dbReference type="PANTHER" id="PTHR43080">
    <property type="entry name" value="CBS DOMAIN-CONTAINING PROTEIN CBSX3, MITOCHONDRIAL"/>
    <property type="match status" value="1"/>
</dbReference>
<dbReference type="SMART" id="SM00116">
    <property type="entry name" value="CBS"/>
    <property type="match status" value="2"/>
</dbReference>
<evidence type="ECO:0000256" key="1">
    <source>
        <dbReference type="ARBA" id="ARBA00023122"/>
    </source>
</evidence>
<evidence type="ECO:0000313" key="4">
    <source>
        <dbReference type="EMBL" id="QDG53704.1"/>
    </source>
</evidence>
<dbReference type="EMBL" id="CP041186">
    <property type="protein sequence ID" value="QDG53704.1"/>
    <property type="molecule type" value="Genomic_DNA"/>
</dbReference>
<reference evidence="4 5" key="1">
    <citation type="submission" date="2019-06" db="EMBL/GenBank/DDBJ databases">
        <title>Persicimonas caeni gen. nov., sp. nov., a predatory bacterium isolated from solar saltern.</title>
        <authorList>
            <person name="Wang S."/>
        </authorList>
    </citation>
    <scope>NUCLEOTIDE SEQUENCE [LARGE SCALE GENOMIC DNA]</scope>
    <source>
        <strain evidence="4 5">YN101</strain>
    </source>
</reference>
<dbReference type="InterPro" id="IPR051257">
    <property type="entry name" value="Diverse_CBS-Domain"/>
</dbReference>
<dbReference type="Proteomes" id="UP000315995">
    <property type="component" value="Chromosome"/>
</dbReference>
<evidence type="ECO:0000259" key="3">
    <source>
        <dbReference type="PROSITE" id="PS51371"/>
    </source>
</evidence>
<protein>
    <submittedName>
        <fullName evidence="4">CBS domain-containing protein</fullName>
    </submittedName>
</protein>
<gene>
    <name evidence="4" type="ORF">FIV42_24050</name>
</gene>
<dbReference type="InterPro" id="IPR000644">
    <property type="entry name" value="CBS_dom"/>
</dbReference>
<dbReference type="PROSITE" id="PS51371">
    <property type="entry name" value="CBS"/>
    <property type="match status" value="2"/>
</dbReference>
<keyword evidence="5" id="KW-1185">Reference proteome</keyword>
<dbReference type="OrthoDB" id="9802114at2"/>
<proteinExistence type="predicted"/>
<keyword evidence="1 2" id="KW-0129">CBS domain</keyword>
<accession>A0A4Y6PZF5</accession>
<evidence type="ECO:0000313" key="5">
    <source>
        <dbReference type="Proteomes" id="UP000315995"/>
    </source>
</evidence>
<feature type="domain" description="CBS" evidence="3">
    <location>
        <begin position="7"/>
        <end position="68"/>
    </location>
</feature>
<dbReference type="PANTHER" id="PTHR43080:SF2">
    <property type="entry name" value="CBS DOMAIN-CONTAINING PROTEIN"/>
    <property type="match status" value="1"/>
</dbReference>
<feature type="domain" description="CBS" evidence="3">
    <location>
        <begin position="77"/>
        <end position="134"/>
    </location>
</feature>
<dbReference type="SUPFAM" id="SSF54631">
    <property type="entry name" value="CBS-domain pair"/>
    <property type="match status" value="1"/>
</dbReference>
<dbReference type="CDD" id="cd17775">
    <property type="entry name" value="CBS_pair_bact_arch"/>
    <property type="match status" value="1"/>
</dbReference>
<name>A0A4Y6PZF5_PERCE</name>
<accession>A0A5B8YAG7</accession>